<reference evidence="2" key="2">
    <citation type="submission" date="2023-05" db="EMBL/GenBank/DDBJ databases">
        <authorList>
            <consortium name="Lawrence Berkeley National Laboratory"/>
            <person name="Steindorff A."/>
            <person name="Hensen N."/>
            <person name="Bonometti L."/>
            <person name="Westerberg I."/>
            <person name="Brannstrom I.O."/>
            <person name="Guillou S."/>
            <person name="Cros-Aarteil S."/>
            <person name="Calhoun S."/>
            <person name="Haridas S."/>
            <person name="Kuo A."/>
            <person name="Mondo S."/>
            <person name="Pangilinan J."/>
            <person name="Riley R."/>
            <person name="Labutti K."/>
            <person name="Andreopoulos B."/>
            <person name="Lipzen A."/>
            <person name="Chen C."/>
            <person name="Yanf M."/>
            <person name="Daum C."/>
            <person name="Ng V."/>
            <person name="Clum A."/>
            <person name="Ohm R."/>
            <person name="Martin F."/>
            <person name="Silar P."/>
            <person name="Natvig D."/>
            <person name="Lalanne C."/>
            <person name="Gautier V."/>
            <person name="Ament-Velasquez S.L."/>
            <person name="Kruys A."/>
            <person name="Hutchinson M.I."/>
            <person name="Powell A.J."/>
            <person name="Barry K."/>
            <person name="Miller A.N."/>
            <person name="Grigoriev I.V."/>
            <person name="Debuchy R."/>
            <person name="Gladieux P."/>
            <person name="Thoren M.H."/>
            <person name="Johannesson H."/>
        </authorList>
    </citation>
    <scope>NUCLEOTIDE SEQUENCE</scope>
    <source>
        <strain evidence="2">CBS 315.58</strain>
    </source>
</reference>
<sequence>MEVIASVAAVAQLIDQSITLIHHIIQAYDAIRTARKTLEKISTQLSCHRVTLEEVASVPDLNTPRISSQLAQINRFTEELEAFAKKLEVRRRKGKFHHSVQTIFYRSRDADKLADILSRICDAEAQLSMLMQTTHIRMTSSMSMGIQRIEEAQMNGCGERYATSLDLSQSSRGDMPMGTWRGEGGRDIYDSEKPQRQEENSVAQGVSQFDGREELSGHYGTGEVNRGSYTERGFRQLPAAGNLGAQKSQQSRRRNWREVTMDGRGQVEHDQEDTHRENYHHRYIVEGNTASYESKQVNGVIGLDSARRSTMASAGLSTHKLDHFPSYIIKGKALCKAHSASFSMSPMRETAKNLWKKVKPVKKMSHTGSELEICHDNTVQRVPVQVGKTTVGELKMELRKFNNQLTEVLDSLPDEKVLDQSLLDQLIHNLKLSANETAPASTSAPQSQHAQPSSAPTQQASNKMSVSNNEVKGTQDKFQNNVLSHKINRPDLPLDASVDGNKADGAIQRNINISETTDTGYNDLVKTLVGG</sequence>
<feature type="compositionally biased region" description="Basic and acidic residues" evidence="1">
    <location>
        <begin position="183"/>
        <end position="199"/>
    </location>
</feature>
<evidence type="ECO:0000313" key="3">
    <source>
        <dbReference type="Proteomes" id="UP001303160"/>
    </source>
</evidence>
<evidence type="ECO:0000256" key="1">
    <source>
        <dbReference type="SAM" id="MobiDB-lite"/>
    </source>
</evidence>
<protein>
    <recommendedName>
        <fullName evidence="4">Fungal N-terminal domain-containing protein</fullName>
    </recommendedName>
</protein>
<reference evidence="2" key="1">
    <citation type="journal article" date="2023" name="Mol. Phylogenet. Evol.">
        <title>Genome-scale phylogeny and comparative genomics of the fungal order Sordariales.</title>
        <authorList>
            <person name="Hensen N."/>
            <person name="Bonometti L."/>
            <person name="Westerberg I."/>
            <person name="Brannstrom I.O."/>
            <person name="Guillou S."/>
            <person name="Cros-Aarteil S."/>
            <person name="Calhoun S."/>
            <person name="Haridas S."/>
            <person name="Kuo A."/>
            <person name="Mondo S."/>
            <person name="Pangilinan J."/>
            <person name="Riley R."/>
            <person name="LaButti K."/>
            <person name="Andreopoulos B."/>
            <person name="Lipzen A."/>
            <person name="Chen C."/>
            <person name="Yan M."/>
            <person name="Daum C."/>
            <person name="Ng V."/>
            <person name="Clum A."/>
            <person name="Steindorff A."/>
            <person name="Ohm R.A."/>
            <person name="Martin F."/>
            <person name="Silar P."/>
            <person name="Natvig D.O."/>
            <person name="Lalanne C."/>
            <person name="Gautier V."/>
            <person name="Ament-Velasquez S.L."/>
            <person name="Kruys A."/>
            <person name="Hutchinson M.I."/>
            <person name="Powell A.J."/>
            <person name="Barry K."/>
            <person name="Miller A.N."/>
            <person name="Grigoriev I.V."/>
            <person name="Debuchy R."/>
            <person name="Gladieux P."/>
            <person name="Hiltunen Thoren M."/>
            <person name="Johannesson H."/>
        </authorList>
    </citation>
    <scope>NUCLEOTIDE SEQUENCE</scope>
    <source>
        <strain evidence="2">CBS 315.58</strain>
    </source>
</reference>
<feature type="compositionally biased region" description="Low complexity" evidence="1">
    <location>
        <begin position="437"/>
        <end position="461"/>
    </location>
</feature>
<feature type="region of interest" description="Disordered" evidence="1">
    <location>
        <begin position="437"/>
        <end position="468"/>
    </location>
</feature>
<dbReference type="Proteomes" id="UP001303160">
    <property type="component" value="Unassembled WGS sequence"/>
</dbReference>
<gene>
    <name evidence="2" type="ORF">QBC40DRAFT_257307</name>
</gene>
<proteinExistence type="predicted"/>
<comment type="caution">
    <text evidence="2">The sequence shown here is derived from an EMBL/GenBank/DDBJ whole genome shotgun (WGS) entry which is preliminary data.</text>
</comment>
<keyword evidence="3" id="KW-1185">Reference proteome</keyword>
<dbReference type="EMBL" id="MU863968">
    <property type="protein sequence ID" value="KAK4197216.1"/>
    <property type="molecule type" value="Genomic_DNA"/>
</dbReference>
<dbReference type="AlphaFoldDB" id="A0AAN6XBH1"/>
<evidence type="ECO:0000313" key="2">
    <source>
        <dbReference type="EMBL" id="KAK4197216.1"/>
    </source>
</evidence>
<feature type="region of interest" description="Disordered" evidence="1">
    <location>
        <begin position="168"/>
        <end position="257"/>
    </location>
</feature>
<evidence type="ECO:0008006" key="4">
    <source>
        <dbReference type="Google" id="ProtNLM"/>
    </source>
</evidence>
<accession>A0AAN6XBH1</accession>
<organism evidence="2 3">
    <name type="scientific">Triangularia verruculosa</name>
    <dbReference type="NCBI Taxonomy" id="2587418"/>
    <lineage>
        <taxon>Eukaryota</taxon>
        <taxon>Fungi</taxon>
        <taxon>Dikarya</taxon>
        <taxon>Ascomycota</taxon>
        <taxon>Pezizomycotina</taxon>
        <taxon>Sordariomycetes</taxon>
        <taxon>Sordariomycetidae</taxon>
        <taxon>Sordariales</taxon>
        <taxon>Podosporaceae</taxon>
        <taxon>Triangularia</taxon>
    </lineage>
</organism>
<name>A0AAN6XBH1_9PEZI</name>